<keyword evidence="1" id="KW-0732">Signal</keyword>
<dbReference type="Proteomes" id="UP000800200">
    <property type="component" value="Unassembled WGS sequence"/>
</dbReference>
<feature type="signal peptide" evidence="1">
    <location>
        <begin position="1"/>
        <end position="22"/>
    </location>
</feature>
<proteinExistence type="predicted"/>
<accession>A0A6A6EV21</accession>
<gene>
    <name evidence="2" type="ORF">K469DRAFT_547276</name>
</gene>
<organism evidence="2 3">
    <name type="scientific">Zopfia rhizophila CBS 207.26</name>
    <dbReference type="NCBI Taxonomy" id="1314779"/>
    <lineage>
        <taxon>Eukaryota</taxon>
        <taxon>Fungi</taxon>
        <taxon>Dikarya</taxon>
        <taxon>Ascomycota</taxon>
        <taxon>Pezizomycotina</taxon>
        <taxon>Dothideomycetes</taxon>
        <taxon>Dothideomycetes incertae sedis</taxon>
        <taxon>Zopfiaceae</taxon>
        <taxon>Zopfia</taxon>
    </lineage>
</organism>
<protein>
    <recommendedName>
        <fullName evidence="4">HAT C-terminal dimerisation domain-containing protein</fullName>
    </recommendedName>
</protein>
<dbReference type="AlphaFoldDB" id="A0A6A6EV21"/>
<sequence length="53" mass="6232">MFLHTTYLQLLKIALNILSISASNCDYKRMFLELNNILELQQRKLSTHLIIVI</sequence>
<evidence type="ECO:0008006" key="4">
    <source>
        <dbReference type="Google" id="ProtNLM"/>
    </source>
</evidence>
<evidence type="ECO:0000256" key="1">
    <source>
        <dbReference type="SAM" id="SignalP"/>
    </source>
</evidence>
<name>A0A6A6EV21_9PEZI</name>
<dbReference type="EMBL" id="ML994611">
    <property type="protein sequence ID" value="KAF2194842.1"/>
    <property type="molecule type" value="Genomic_DNA"/>
</dbReference>
<keyword evidence="3" id="KW-1185">Reference proteome</keyword>
<feature type="chain" id="PRO_5025559267" description="HAT C-terminal dimerisation domain-containing protein" evidence="1">
    <location>
        <begin position="23"/>
        <end position="53"/>
    </location>
</feature>
<evidence type="ECO:0000313" key="3">
    <source>
        <dbReference type="Proteomes" id="UP000800200"/>
    </source>
</evidence>
<reference evidence="2" key="1">
    <citation type="journal article" date="2020" name="Stud. Mycol.">
        <title>101 Dothideomycetes genomes: a test case for predicting lifestyles and emergence of pathogens.</title>
        <authorList>
            <person name="Haridas S."/>
            <person name="Albert R."/>
            <person name="Binder M."/>
            <person name="Bloem J."/>
            <person name="Labutti K."/>
            <person name="Salamov A."/>
            <person name="Andreopoulos B."/>
            <person name="Baker S."/>
            <person name="Barry K."/>
            <person name="Bills G."/>
            <person name="Bluhm B."/>
            <person name="Cannon C."/>
            <person name="Castanera R."/>
            <person name="Culley D."/>
            <person name="Daum C."/>
            <person name="Ezra D."/>
            <person name="Gonzalez J."/>
            <person name="Henrissat B."/>
            <person name="Kuo A."/>
            <person name="Liang C."/>
            <person name="Lipzen A."/>
            <person name="Lutzoni F."/>
            <person name="Magnuson J."/>
            <person name="Mondo S."/>
            <person name="Nolan M."/>
            <person name="Ohm R."/>
            <person name="Pangilinan J."/>
            <person name="Park H.-J."/>
            <person name="Ramirez L."/>
            <person name="Alfaro M."/>
            <person name="Sun H."/>
            <person name="Tritt A."/>
            <person name="Yoshinaga Y."/>
            <person name="Zwiers L.-H."/>
            <person name="Turgeon B."/>
            <person name="Goodwin S."/>
            <person name="Spatafora J."/>
            <person name="Crous P."/>
            <person name="Grigoriev I."/>
        </authorList>
    </citation>
    <scope>NUCLEOTIDE SEQUENCE</scope>
    <source>
        <strain evidence="2">CBS 207.26</strain>
    </source>
</reference>
<evidence type="ECO:0000313" key="2">
    <source>
        <dbReference type="EMBL" id="KAF2194842.1"/>
    </source>
</evidence>